<keyword evidence="2 4" id="KW-0378">Hydrolase</keyword>
<evidence type="ECO:0000313" key="6">
    <source>
        <dbReference type="EMBL" id="GGZ24626.1"/>
    </source>
</evidence>
<evidence type="ECO:0000313" key="7">
    <source>
        <dbReference type="Proteomes" id="UP000619457"/>
    </source>
</evidence>
<dbReference type="EMBL" id="BMWX01000003">
    <property type="protein sequence ID" value="GGZ24626.1"/>
    <property type="molecule type" value="Genomic_DNA"/>
</dbReference>
<protein>
    <submittedName>
        <fullName evidence="6">Exo-poly-alpha-D-galacturonosidase</fullName>
    </submittedName>
</protein>
<dbReference type="RefSeq" id="WP_018473511.1">
    <property type="nucleotide sequence ID" value="NZ_BMWX01000003.1"/>
</dbReference>
<keyword evidence="7" id="KW-1185">Reference proteome</keyword>
<dbReference type="Proteomes" id="UP000619457">
    <property type="component" value="Unassembled WGS sequence"/>
</dbReference>
<dbReference type="Pfam" id="PF00295">
    <property type="entry name" value="Glyco_hydro_28"/>
    <property type="match status" value="1"/>
</dbReference>
<evidence type="ECO:0000256" key="4">
    <source>
        <dbReference type="RuleBase" id="RU361169"/>
    </source>
</evidence>
<accession>A0A918PXZ9</accession>
<reference evidence="6" key="2">
    <citation type="submission" date="2020-09" db="EMBL/GenBank/DDBJ databases">
        <authorList>
            <person name="Sun Q."/>
            <person name="Kim S."/>
        </authorList>
    </citation>
    <scope>NUCLEOTIDE SEQUENCE</scope>
    <source>
        <strain evidence="6">KCTC 12368</strain>
    </source>
</reference>
<dbReference type="InterPro" id="IPR012334">
    <property type="entry name" value="Pectin_lyas_fold"/>
</dbReference>
<dbReference type="PANTHER" id="PTHR31339:SF9">
    <property type="entry name" value="PLASMIN AND FIBRONECTIN-BINDING PROTEIN A"/>
    <property type="match status" value="1"/>
</dbReference>
<feature type="chain" id="PRO_5037640779" evidence="5">
    <location>
        <begin position="19"/>
        <end position="463"/>
    </location>
</feature>
<dbReference type="AlphaFoldDB" id="A0A918PXZ9"/>
<dbReference type="InterPro" id="IPR006626">
    <property type="entry name" value="PbH1"/>
</dbReference>
<evidence type="ECO:0000256" key="1">
    <source>
        <dbReference type="ARBA" id="ARBA00008834"/>
    </source>
</evidence>
<dbReference type="InterPro" id="IPR011050">
    <property type="entry name" value="Pectin_lyase_fold/virulence"/>
</dbReference>
<proteinExistence type="inferred from homology"/>
<dbReference type="Gene3D" id="2.160.20.10">
    <property type="entry name" value="Single-stranded right-handed beta-helix, Pectin lyase-like"/>
    <property type="match status" value="1"/>
</dbReference>
<comment type="similarity">
    <text evidence="1 4">Belongs to the glycosyl hydrolase 28 family.</text>
</comment>
<evidence type="ECO:0000256" key="5">
    <source>
        <dbReference type="SAM" id="SignalP"/>
    </source>
</evidence>
<feature type="signal peptide" evidence="5">
    <location>
        <begin position="1"/>
        <end position="18"/>
    </location>
</feature>
<organism evidence="6 7">
    <name type="scientific">Echinicola pacifica</name>
    <dbReference type="NCBI Taxonomy" id="346377"/>
    <lineage>
        <taxon>Bacteria</taxon>
        <taxon>Pseudomonadati</taxon>
        <taxon>Bacteroidota</taxon>
        <taxon>Cytophagia</taxon>
        <taxon>Cytophagales</taxon>
        <taxon>Cyclobacteriaceae</taxon>
        <taxon>Echinicola</taxon>
    </lineage>
</organism>
<gene>
    <name evidence="6" type="ORF">GCM10007049_16260</name>
</gene>
<dbReference type="InterPro" id="IPR000743">
    <property type="entry name" value="Glyco_hydro_28"/>
</dbReference>
<comment type="caution">
    <text evidence="6">The sequence shown here is derived from an EMBL/GenBank/DDBJ whole genome shotgun (WGS) entry which is preliminary data.</text>
</comment>
<dbReference type="GO" id="GO:0005975">
    <property type="term" value="P:carbohydrate metabolic process"/>
    <property type="evidence" value="ECO:0007669"/>
    <property type="project" value="InterPro"/>
</dbReference>
<keyword evidence="5" id="KW-0732">Signal</keyword>
<dbReference type="GO" id="GO:0004650">
    <property type="term" value="F:polygalacturonase activity"/>
    <property type="evidence" value="ECO:0007669"/>
    <property type="project" value="InterPro"/>
</dbReference>
<evidence type="ECO:0000256" key="2">
    <source>
        <dbReference type="ARBA" id="ARBA00022801"/>
    </source>
</evidence>
<dbReference type="InterPro" id="IPR051801">
    <property type="entry name" value="GH28_Enzymes"/>
</dbReference>
<keyword evidence="3 4" id="KW-0326">Glycosidase</keyword>
<reference evidence="6" key="1">
    <citation type="journal article" date="2014" name="Int. J. Syst. Evol. Microbiol.">
        <title>Complete genome sequence of Corynebacterium casei LMG S-19264T (=DSM 44701T), isolated from a smear-ripened cheese.</title>
        <authorList>
            <consortium name="US DOE Joint Genome Institute (JGI-PGF)"/>
            <person name="Walter F."/>
            <person name="Albersmeier A."/>
            <person name="Kalinowski J."/>
            <person name="Ruckert C."/>
        </authorList>
    </citation>
    <scope>NUCLEOTIDE SEQUENCE</scope>
    <source>
        <strain evidence="6">KCTC 12368</strain>
    </source>
</reference>
<dbReference type="SUPFAM" id="SSF51126">
    <property type="entry name" value="Pectin lyase-like"/>
    <property type="match status" value="1"/>
</dbReference>
<name>A0A918PXZ9_9BACT</name>
<dbReference type="PANTHER" id="PTHR31339">
    <property type="entry name" value="PECTIN LYASE-RELATED"/>
    <property type="match status" value="1"/>
</dbReference>
<evidence type="ECO:0000256" key="3">
    <source>
        <dbReference type="ARBA" id="ARBA00023295"/>
    </source>
</evidence>
<sequence>MKMIFLLFLFLSQSLSFAGDFNVMDFGAKADGQTLDTKAVQAAIDQCHASGGGRVLIPAGKTVMVGTLFMKSHITLYLERGSTLLGSPAIGDYSLETHKNRYKNEPHMDRCLIYAEDAEDFGIEGPGTVDGNGHPRHFNKETGRPMLIRFLNCRQINLKEVKLINPAAWVSAWINCKDIVVDGISIHSRVNHNGDGLDFDGCTDVRVANSTFDTSDDSICLQASDPDIPCTNITVTNCTFTSKWAGMRIGLLSRGNFESVTVSNCTFRDIQDAGLKIQMNEGGTMKNMVFSNLVMKNVPRPVFMTFAQQKAAVDAPEEMYPMEQMKGFLFDQIIVDNEGLDKNTAFFVTGLPGHPIRDLSFTNIYFVHPGGGTALDAQKANLPEYTLDVLKGWWPEFYLVGTLPASAFYFRHVEGLSMDHINIQIKNKETRSAVVLEDVKHADVTGIKQNYIPVELGKGIEIR</sequence>
<dbReference type="SMART" id="SM00710">
    <property type="entry name" value="PbH1"/>
    <property type="match status" value="5"/>
</dbReference>